<accession>A0A1G2PNU1</accession>
<dbReference type="GO" id="GO:0016811">
    <property type="term" value="F:hydrolase activity, acting on carbon-nitrogen (but not peptide) bonds, in linear amides"/>
    <property type="evidence" value="ECO:0007669"/>
    <property type="project" value="TreeGrafter"/>
</dbReference>
<reference evidence="1 2" key="1">
    <citation type="journal article" date="2016" name="Nat. Commun.">
        <title>Thousands of microbial genomes shed light on interconnected biogeochemical processes in an aquifer system.</title>
        <authorList>
            <person name="Anantharaman K."/>
            <person name="Brown C.T."/>
            <person name="Hug L.A."/>
            <person name="Sharon I."/>
            <person name="Castelle C.J."/>
            <person name="Probst A.J."/>
            <person name="Thomas B.C."/>
            <person name="Singh A."/>
            <person name="Wilkins M.J."/>
            <person name="Karaoz U."/>
            <person name="Brodie E.L."/>
            <person name="Williams K.H."/>
            <person name="Hubbard S.S."/>
            <person name="Banfield J.F."/>
        </authorList>
    </citation>
    <scope>NUCLEOTIDE SEQUENCE [LARGE SCALE GENOMIC DNA]</scope>
    <source>
        <strain evidence="2">RIFCSPHIGHO2_01_FULL_58_15</strain>
    </source>
</reference>
<dbReference type="Proteomes" id="UP000178690">
    <property type="component" value="Unassembled WGS sequence"/>
</dbReference>
<gene>
    <name evidence="1" type="ORF">A2682_01995</name>
</gene>
<dbReference type="PANTHER" id="PTHR12993">
    <property type="entry name" value="N-ACETYLGLUCOSAMINYL-PHOSPHATIDYLINOSITOL DE-N-ACETYLASE-RELATED"/>
    <property type="match status" value="1"/>
</dbReference>
<dbReference type="EMBL" id="MHST01000002">
    <property type="protein sequence ID" value="OHA50014.1"/>
    <property type="molecule type" value="Genomic_DNA"/>
</dbReference>
<comment type="caution">
    <text evidence="1">The sequence shown here is derived from an EMBL/GenBank/DDBJ whole genome shotgun (WGS) entry which is preliminary data.</text>
</comment>
<evidence type="ECO:0000313" key="2">
    <source>
        <dbReference type="Proteomes" id="UP000178690"/>
    </source>
</evidence>
<dbReference type="Pfam" id="PF02585">
    <property type="entry name" value="PIG-L"/>
    <property type="match status" value="1"/>
</dbReference>
<dbReference type="STRING" id="1802363.A2682_01995"/>
<dbReference type="AlphaFoldDB" id="A0A1G2PNU1"/>
<dbReference type="PANTHER" id="PTHR12993:SF11">
    <property type="entry name" value="N-ACETYLGLUCOSAMINYL-PHOSPHATIDYLINOSITOL DE-N-ACETYLASE"/>
    <property type="match status" value="1"/>
</dbReference>
<protein>
    <recommendedName>
        <fullName evidence="3">GlcNAc-PI de-N-acetylase</fullName>
    </recommendedName>
</protein>
<organism evidence="1 2">
    <name type="scientific">Terrybacteria sp. (strain RIFCSPHIGHO2_01_FULL_58_15)</name>
    <dbReference type="NCBI Taxonomy" id="1802363"/>
    <lineage>
        <taxon>Bacteria</taxon>
        <taxon>Candidatus Terryibacteriota</taxon>
    </lineage>
</organism>
<evidence type="ECO:0000313" key="1">
    <source>
        <dbReference type="EMBL" id="OHA50014.1"/>
    </source>
</evidence>
<evidence type="ECO:0008006" key="3">
    <source>
        <dbReference type="Google" id="ProtNLM"/>
    </source>
</evidence>
<dbReference type="InterPro" id="IPR024078">
    <property type="entry name" value="LmbE-like_dom_sf"/>
</dbReference>
<sequence>MVARKLLFVFAHPDDETFSSGGTAALAAQRGFEAYSVCATRGEEGAIAEEAQGVSRAELPGVRERELREAASILGIKRVTFFDYGDGLLKSVPVKEGRDRVAEYMRAVRPHVTVTFSPQDGITGHWDHRTIGQWATDAFHEVSAQGMLPENARLYWVAVPREMMPIDMPMMENDVPRGVPLADISTRIDIREAAEKKRAALLRHVTQRADVERFLARGQEAFSGEYFRRVAPLWSSGEAFEGWVWE</sequence>
<dbReference type="SUPFAM" id="SSF102588">
    <property type="entry name" value="LmbE-like"/>
    <property type="match status" value="1"/>
</dbReference>
<name>A0A1G2PNU1_TERXR</name>
<dbReference type="Gene3D" id="3.40.50.10320">
    <property type="entry name" value="LmbE-like"/>
    <property type="match status" value="1"/>
</dbReference>
<dbReference type="InterPro" id="IPR003737">
    <property type="entry name" value="GlcNAc_PI_deacetylase-related"/>
</dbReference>
<proteinExistence type="predicted"/>